<gene>
    <name evidence="7" type="ordered locus">Psed_0259</name>
</gene>
<protein>
    <submittedName>
        <fullName evidence="7">O-demethylpuromycin O-methyltransferase</fullName>
        <ecNumber evidence="7">2.1.1.38</ecNumber>
    </submittedName>
</protein>
<dbReference type="Proteomes" id="UP000007809">
    <property type="component" value="Chromosome"/>
</dbReference>
<dbReference type="GO" id="GO:0030739">
    <property type="term" value="F:O-demethylpuromycin O-methyltransferase activity"/>
    <property type="evidence" value="ECO:0007669"/>
    <property type="project" value="UniProtKB-EC"/>
</dbReference>
<feature type="domain" description="O-methyltransferase dimerisation" evidence="6">
    <location>
        <begin position="17"/>
        <end position="91"/>
    </location>
</feature>
<dbReference type="GO" id="GO:0032259">
    <property type="term" value="P:methylation"/>
    <property type="evidence" value="ECO:0007669"/>
    <property type="project" value="UniProtKB-KW"/>
</dbReference>
<evidence type="ECO:0000256" key="1">
    <source>
        <dbReference type="ARBA" id="ARBA00022603"/>
    </source>
</evidence>
<name>F4CNS2_PSEUX</name>
<sequence>MSETVSDSRADAARLLEIVNSAWMPQALRAAAELGVPDLLADGPRTAADVAEATGAHAPSLHRLLRALVTIDVLTEDGEGGFALTPMGGLLRADVDGTVRSWAIYQGRDVWDEWGLMPEAVRTGRSGREIAHGAGGFAPLRDDPRRAATFNSAMAELTRLSARAVVAGHDFGRYRRVADIGGGYGELLGTILRAHPGSTGILFDLPHAVDAAAGHLDGMGVRDRCEIVSGSFFEEVPTGADLYVLKSVLHDWDDDRAAEILAVVRRAIGPGARLLLVERLMPDRMRAVPEHRLLARADMNMLVAHAAPERTEGQWRALLGSAGFDVVAVTPIPGAATAIEAVPAVGGVTGHVR</sequence>
<keyword evidence="1 7" id="KW-0489">Methyltransferase</keyword>
<dbReference type="HOGENOM" id="CLU_005533_12_0_11"/>
<feature type="active site" description="Proton acceptor" evidence="4">
    <location>
        <position position="250"/>
    </location>
</feature>
<dbReference type="AlphaFoldDB" id="F4CNS2"/>
<keyword evidence="3" id="KW-0949">S-adenosyl-L-methionine</keyword>
<dbReference type="SUPFAM" id="SSF53335">
    <property type="entry name" value="S-adenosyl-L-methionine-dependent methyltransferases"/>
    <property type="match status" value="1"/>
</dbReference>
<feature type="domain" description="O-methyltransferase C-terminal" evidence="5">
    <location>
        <begin position="114"/>
        <end position="324"/>
    </location>
</feature>
<evidence type="ECO:0000313" key="7">
    <source>
        <dbReference type="EMBL" id="AEA22534.1"/>
    </source>
</evidence>
<evidence type="ECO:0000256" key="2">
    <source>
        <dbReference type="ARBA" id="ARBA00022679"/>
    </source>
</evidence>
<dbReference type="OrthoDB" id="3804952at2"/>
<dbReference type="EC" id="2.1.1.38" evidence="7"/>
<dbReference type="Gene3D" id="1.10.287.1350">
    <property type="match status" value="1"/>
</dbReference>
<dbReference type="InterPro" id="IPR036388">
    <property type="entry name" value="WH-like_DNA-bd_sf"/>
</dbReference>
<dbReference type="PANTHER" id="PTHR43712:SF2">
    <property type="entry name" value="O-METHYLTRANSFERASE CICE"/>
    <property type="match status" value="1"/>
</dbReference>
<evidence type="ECO:0000259" key="5">
    <source>
        <dbReference type="Pfam" id="PF00891"/>
    </source>
</evidence>
<dbReference type="PIRSF" id="PIRSF005739">
    <property type="entry name" value="O-mtase"/>
    <property type="match status" value="1"/>
</dbReference>
<dbReference type="Gene3D" id="1.10.10.10">
    <property type="entry name" value="Winged helix-like DNA-binding domain superfamily/Winged helix DNA-binding domain"/>
    <property type="match status" value="1"/>
</dbReference>
<dbReference type="GO" id="GO:0008171">
    <property type="term" value="F:O-methyltransferase activity"/>
    <property type="evidence" value="ECO:0007669"/>
    <property type="project" value="InterPro"/>
</dbReference>
<dbReference type="InterPro" id="IPR029063">
    <property type="entry name" value="SAM-dependent_MTases_sf"/>
</dbReference>
<dbReference type="KEGG" id="pdx:Psed_0259"/>
<dbReference type="CDD" id="cd02440">
    <property type="entry name" value="AdoMet_MTases"/>
    <property type="match status" value="1"/>
</dbReference>
<dbReference type="InterPro" id="IPR036390">
    <property type="entry name" value="WH_DNA-bd_sf"/>
</dbReference>
<dbReference type="eggNOG" id="COG2813">
    <property type="taxonomic scope" value="Bacteria"/>
</dbReference>
<dbReference type="InterPro" id="IPR012967">
    <property type="entry name" value="COMT_dimerisation"/>
</dbReference>
<keyword evidence="8" id="KW-1185">Reference proteome</keyword>
<evidence type="ECO:0000259" key="6">
    <source>
        <dbReference type="Pfam" id="PF08100"/>
    </source>
</evidence>
<dbReference type="SUPFAM" id="SSF46785">
    <property type="entry name" value="Winged helix' DNA-binding domain"/>
    <property type="match status" value="1"/>
</dbReference>
<keyword evidence="2 7" id="KW-0808">Transferase</keyword>
<dbReference type="EMBL" id="CP002593">
    <property type="protein sequence ID" value="AEA22534.1"/>
    <property type="molecule type" value="Genomic_DNA"/>
</dbReference>
<dbReference type="Pfam" id="PF00891">
    <property type="entry name" value="Methyltransf_2"/>
    <property type="match status" value="1"/>
</dbReference>
<dbReference type="InterPro" id="IPR001077">
    <property type="entry name" value="COMT_C"/>
</dbReference>
<dbReference type="RefSeq" id="WP_013672475.1">
    <property type="nucleotide sequence ID" value="NC_015312.1"/>
</dbReference>
<evidence type="ECO:0000256" key="3">
    <source>
        <dbReference type="ARBA" id="ARBA00022691"/>
    </source>
</evidence>
<dbReference type="Gene3D" id="3.40.50.150">
    <property type="entry name" value="Vaccinia Virus protein VP39"/>
    <property type="match status" value="1"/>
</dbReference>
<dbReference type="PROSITE" id="PS51683">
    <property type="entry name" value="SAM_OMT_II"/>
    <property type="match status" value="1"/>
</dbReference>
<evidence type="ECO:0000313" key="8">
    <source>
        <dbReference type="Proteomes" id="UP000007809"/>
    </source>
</evidence>
<dbReference type="Pfam" id="PF08100">
    <property type="entry name" value="Dimerisation"/>
    <property type="match status" value="1"/>
</dbReference>
<organism evidence="7 8">
    <name type="scientific">Pseudonocardia dioxanivorans (strain ATCC 55486 / DSM 44775 / JCM 13855 / CB1190)</name>
    <dbReference type="NCBI Taxonomy" id="675635"/>
    <lineage>
        <taxon>Bacteria</taxon>
        <taxon>Bacillati</taxon>
        <taxon>Actinomycetota</taxon>
        <taxon>Actinomycetes</taxon>
        <taxon>Pseudonocardiales</taxon>
        <taxon>Pseudonocardiaceae</taxon>
        <taxon>Pseudonocardia</taxon>
    </lineage>
</organism>
<reference evidence="7 8" key="1">
    <citation type="journal article" date="2011" name="J. Bacteriol.">
        <title>Genome sequence of the 1,4-dioxane-degrading Pseudonocardia dioxanivorans strain CB1190.</title>
        <authorList>
            <person name="Sales C.M."/>
            <person name="Mahendra S."/>
            <person name="Grostern A."/>
            <person name="Parales R.E."/>
            <person name="Goodwin L.A."/>
            <person name="Woyke T."/>
            <person name="Nolan M."/>
            <person name="Lapidus A."/>
            <person name="Chertkov O."/>
            <person name="Ovchinnikova G."/>
            <person name="Sczyrba A."/>
            <person name="Alvarez-Cohen L."/>
        </authorList>
    </citation>
    <scope>NUCLEOTIDE SEQUENCE [LARGE SCALE GENOMIC DNA]</scope>
    <source>
        <strain evidence="8">ATCC 55486 / DSM 44775 / JCM 13855 / CB1190</strain>
    </source>
</reference>
<dbReference type="InterPro" id="IPR016461">
    <property type="entry name" value="COMT-like"/>
</dbReference>
<dbReference type="GO" id="GO:0046983">
    <property type="term" value="F:protein dimerization activity"/>
    <property type="evidence" value="ECO:0007669"/>
    <property type="project" value="InterPro"/>
</dbReference>
<evidence type="ECO:0000256" key="4">
    <source>
        <dbReference type="PIRSR" id="PIRSR005739-1"/>
    </source>
</evidence>
<accession>F4CNS2</accession>
<proteinExistence type="predicted"/>
<dbReference type="PANTHER" id="PTHR43712">
    <property type="entry name" value="PUTATIVE (AFU_ORTHOLOGUE AFUA_4G14580)-RELATED"/>
    <property type="match status" value="1"/>
</dbReference>